<accession>A0A549TG49</accession>
<evidence type="ECO:0000313" key="4">
    <source>
        <dbReference type="Proteomes" id="UP000316801"/>
    </source>
</evidence>
<evidence type="ECO:0000313" key="3">
    <source>
        <dbReference type="EMBL" id="TRL41551.1"/>
    </source>
</evidence>
<keyword evidence="2" id="KW-0812">Transmembrane</keyword>
<organism evidence="3 4">
    <name type="scientific">Rhizobium straminoryzae</name>
    <dbReference type="NCBI Taxonomy" id="1387186"/>
    <lineage>
        <taxon>Bacteria</taxon>
        <taxon>Pseudomonadati</taxon>
        <taxon>Pseudomonadota</taxon>
        <taxon>Alphaproteobacteria</taxon>
        <taxon>Hyphomicrobiales</taxon>
        <taxon>Rhizobiaceae</taxon>
        <taxon>Rhizobium/Agrobacterium group</taxon>
        <taxon>Rhizobium</taxon>
    </lineage>
</organism>
<dbReference type="Proteomes" id="UP000316801">
    <property type="component" value="Unassembled WGS sequence"/>
</dbReference>
<dbReference type="EMBL" id="VJMG01000009">
    <property type="protein sequence ID" value="TRL41551.1"/>
    <property type="molecule type" value="Genomic_DNA"/>
</dbReference>
<feature type="region of interest" description="Disordered" evidence="1">
    <location>
        <begin position="174"/>
        <end position="193"/>
    </location>
</feature>
<evidence type="ECO:0000256" key="1">
    <source>
        <dbReference type="SAM" id="MobiDB-lite"/>
    </source>
</evidence>
<protein>
    <submittedName>
        <fullName evidence="3">Uncharacterized protein</fullName>
    </submittedName>
</protein>
<dbReference type="AlphaFoldDB" id="A0A549TG49"/>
<gene>
    <name evidence="3" type="ORF">FNA46_03950</name>
</gene>
<feature type="compositionally biased region" description="Polar residues" evidence="1">
    <location>
        <begin position="103"/>
        <end position="119"/>
    </location>
</feature>
<dbReference type="RefSeq" id="WP_142881045.1">
    <property type="nucleotide sequence ID" value="NZ_VJMG01000009.1"/>
</dbReference>
<name>A0A549TG49_9HYPH</name>
<feature type="compositionally biased region" description="Polar residues" evidence="1">
    <location>
        <begin position="174"/>
        <end position="185"/>
    </location>
</feature>
<keyword evidence="2" id="KW-0472">Membrane</keyword>
<comment type="caution">
    <text evidence="3">The sequence shown here is derived from an EMBL/GenBank/DDBJ whole genome shotgun (WGS) entry which is preliminary data.</text>
</comment>
<feature type="region of interest" description="Disordered" evidence="1">
    <location>
        <begin position="88"/>
        <end position="119"/>
    </location>
</feature>
<sequence length="193" mass="19201">MQTTPHTSKTFQVPGALFAVIGISLGLTGCVNLLSAPKPAITAVAKPAPAAAAKMPEAQQVATAAAAAPADTAASAYVDPMIVSADGSLQRRSRAYRPPETPPSESAMHQPQAAQQPSSDFAALVNQPTAVRAGASSLYAMSSPSATAPGMPAMDAPAPVPVVGRINPMAGSVFSAQASPATPSSGGAKDGLW</sequence>
<reference evidence="3 4" key="1">
    <citation type="submission" date="2019-07" db="EMBL/GenBank/DDBJ databases">
        <title>Ln-dependent methylotrophs.</title>
        <authorList>
            <person name="Tani A."/>
        </authorList>
    </citation>
    <scope>NUCLEOTIDE SEQUENCE [LARGE SCALE GENOMIC DNA]</scope>
    <source>
        <strain evidence="3 4">SM12</strain>
    </source>
</reference>
<keyword evidence="2" id="KW-1133">Transmembrane helix</keyword>
<keyword evidence="4" id="KW-1185">Reference proteome</keyword>
<feature type="transmembrane region" description="Helical" evidence="2">
    <location>
        <begin position="15"/>
        <end position="34"/>
    </location>
</feature>
<proteinExistence type="predicted"/>
<evidence type="ECO:0000256" key="2">
    <source>
        <dbReference type="SAM" id="Phobius"/>
    </source>
</evidence>